<dbReference type="InterPro" id="IPR022789">
    <property type="entry name" value="ParD"/>
</dbReference>
<sequence>MTIQVKLTPALEKFAEDLVAEGRYADIDAVVRSSLTLLQSREAERLALRRSIDEAIAESERDGYVTLDELMVELDAIIEAAEAEQAAAAHG</sequence>
<gene>
    <name evidence="1" type="ORF">G5B46_11460</name>
</gene>
<accession>A0A6G4QX48</accession>
<dbReference type="NCBIfam" id="TIGR02606">
    <property type="entry name" value="antidote_CC2985"/>
    <property type="match status" value="1"/>
</dbReference>
<dbReference type="Gene3D" id="6.10.10.120">
    <property type="entry name" value="Antitoxin ParD1-like"/>
    <property type="match status" value="1"/>
</dbReference>
<comment type="caution">
    <text evidence="1">The sequence shown here is derived from an EMBL/GenBank/DDBJ whole genome shotgun (WGS) entry which is preliminary data.</text>
</comment>
<dbReference type="EMBL" id="JAAKGT010000004">
    <property type="protein sequence ID" value="NGM50226.1"/>
    <property type="molecule type" value="Genomic_DNA"/>
</dbReference>
<protein>
    <submittedName>
        <fullName evidence="1">Type II toxin-antitoxin system ParD family antitoxin</fullName>
    </submittedName>
</protein>
<dbReference type="AlphaFoldDB" id="A0A6G4QX48"/>
<proteinExistence type="predicted"/>
<organism evidence="1">
    <name type="scientific">Caulobacter sp. 602-2</name>
    <dbReference type="NCBI Taxonomy" id="2710887"/>
    <lineage>
        <taxon>Bacteria</taxon>
        <taxon>Pseudomonadati</taxon>
        <taxon>Pseudomonadota</taxon>
        <taxon>Alphaproteobacteria</taxon>
        <taxon>Caulobacterales</taxon>
        <taxon>Caulobacteraceae</taxon>
        <taxon>Caulobacter</taxon>
    </lineage>
</organism>
<dbReference type="Pfam" id="PF03693">
    <property type="entry name" value="ParD_antitoxin"/>
    <property type="match status" value="1"/>
</dbReference>
<name>A0A6G4QX48_9CAUL</name>
<dbReference type="RefSeq" id="WP_165258775.1">
    <property type="nucleotide sequence ID" value="NZ_JAAKGT010000004.1"/>
</dbReference>
<evidence type="ECO:0000313" key="1">
    <source>
        <dbReference type="EMBL" id="NGM50226.1"/>
    </source>
</evidence>
<dbReference type="InterPro" id="IPR038296">
    <property type="entry name" value="ParD_sf"/>
</dbReference>
<reference evidence="1" key="1">
    <citation type="submission" date="2020-02" db="EMBL/GenBank/DDBJ databases">
        <authorList>
            <person name="Gao J."/>
            <person name="Sun J."/>
        </authorList>
    </citation>
    <scope>NUCLEOTIDE SEQUENCE</scope>
    <source>
        <strain evidence="1">602-2</strain>
    </source>
</reference>